<evidence type="ECO:0000256" key="1">
    <source>
        <dbReference type="SAM" id="MobiDB-lite"/>
    </source>
</evidence>
<reference evidence="2" key="1">
    <citation type="journal article" date="2020" name="Cell">
        <title>Large-Scale Comparative Analyses of Tick Genomes Elucidate Their Genetic Diversity and Vector Capacities.</title>
        <authorList>
            <consortium name="Tick Genome and Microbiome Consortium (TIGMIC)"/>
            <person name="Jia N."/>
            <person name="Wang J."/>
            <person name="Shi W."/>
            <person name="Du L."/>
            <person name="Sun Y."/>
            <person name="Zhan W."/>
            <person name="Jiang J.F."/>
            <person name="Wang Q."/>
            <person name="Zhang B."/>
            <person name="Ji P."/>
            <person name="Bell-Sakyi L."/>
            <person name="Cui X.M."/>
            <person name="Yuan T.T."/>
            <person name="Jiang B.G."/>
            <person name="Yang W.F."/>
            <person name="Lam T.T."/>
            <person name="Chang Q.C."/>
            <person name="Ding S.J."/>
            <person name="Wang X.J."/>
            <person name="Zhu J.G."/>
            <person name="Ruan X.D."/>
            <person name="Zhao L."/>
            <person name="Wei J.T."/>
            <person name="Ye R.Z."/>
            <person name="Que T.C."/>
            <person name="Du C.H."/>
            <person name="Zhou Y.H."/>
            <person name="Cheng J.X."/>
            <person name="Dai P.F."/>
            <person name="Guo W.B."/>
            <person name="Han X.H."/>
            <person name="Huang E.J."/>
            <person name="Li L.F."/>
            <person name="Wei W."/>
            <person name="Gao Y.C."/>
            <person name="Liu J.Z."/>
            <person name="Shao H.Z."/>
            <person name="Wang X."/>
            <person name="Wang C.C."/>
            <person name="Yang T.C."/>
            <person name="Huo Q.B."/>
            <person name="Li W."/>
            <person name="Chen H.Y."/>
            <person name="Chen S.E."/>
            <person name="Zhou L.G."/>
            <person name="Ni X.B."/>
            <person name="Tian J.H."/>
            <person name="Sheng Y."/>
            <person name="Liu T."/>
            <person name="Pan Y.S."/>
            <person name="Xia L.Y."/>
            <person name="Li J."/>
            <person name="Zhao F."/>
            <person name="Cao W.C."/>
        </authorList>
    </citation>
    <scope>NUCLEOTIDE SEQUENCE</scope>
    <source>
        <strain evidence="2">Rsan-2018</strain>
    </source>
</reference>
<organism evidence="2 3">
    <name type="scientific">Rhipicephalus sanguineus</name>
    <name type="common">Brown dog tick</name>
    <name type="synonym">Ixodes sanguineus</name>
    <dbReference type="NCBI Taxonomy" id="34632"/>
    <lineage>
        <taxon>Eukaryota</taxon>
        <taxon>Metazoa</taxon>
        <taxon>Ecdysozoa</taxon>
        <taxon>Arthropoda</taxon>
        <taxon>Chelicerata</taxon>
        <taxon>Arachnida</taxon>
        <taxon>Acari</taxon>
        <taxon>Parasitiformes</taxon>
        <taxon>Ixodida</taxon>
        <taxon>Ixodoidea</taxon>
        <taxon>Ixodidae</taxon>
        <taxon>Rhipicephalinae</taxon>
        <taxon>Rhipicephalus</taxon>
        <taxon>Rhipicephalus</taxon>
    </lineage>
</organism>
<sequence length="205" mass="21750">MDETPATDRGTAGGGGTRLDAPGPSRGAARDASGGDRPADGSGRTAIRFLQINLDHARLASANLTDAMKEGGFTMALVSDPYRPGKKLPKPPSGFQYIAADNDPAAALLVARAPFDLCPLLITPSVVAVRQFTDQPGQTTKIMAADPVIAGLHRMDIVWTSWTREGLPLHRRRRRTPGRKRSSGRDGNAETSGCRDATTPPGRLL</sequence>
<feature type="region of interest" description="Disordered" evidence="1">
    <location>
        <begin position="1"/>
        <end position="43"/>
    </location>
</feature>
<keyword evidence="3" id="KW-1185">Reference proteome</keyword>
<proteinExistence type="predicted"/>
<accession>A0A9D4T131</accession>
<name>A0A9D4T131_RHISA</name>
<dbReference type="AlphaFoldDB" id="A0A9D4T131"/>
<feature type="compositionally biased region" description="Basic residues" evidence="1">
    <location>
        <begin position="170"/>
        <end position="182"/>
    </location>
</feature>
<dbReference type="EMBL" id="JABSTV010001248">
    <property type="protein sequence ID" value="KAH7967575.1"/>
    <property type="molecule type" value="Genomic_DNA"/>
</dbReference>
<protein>
    <submittedName>
        <fullName evidence="2">Uncharacterized protein</fullName>
    </submittedName>
</protein>
<comment type="caution">
    <text evidence="2">The sequence shown here is derived from an EMBL/GenBank/DDBJ whole genome shotgun (WGS) entry which is preliminary data.</text>
</comment>
<evidence type="ECO:0000313" key="3">
    <source>
        <dbReference type="Proteomes" id="UP000821837"/>
    </source>
</evidence>
<gene>
    <name evidence="2" type="ORF">HPB52_000138</name>
</gene>
<dbReference type="Proteomes" id="UP000821837">
    <property type="component" value="Unassembled WGS sequence"/>
</dbReference>
<reference evidence="2" key="2">
    <citation type="submission" date="2021-09" db="EMBL/GenBank/DDBJ databases">
        <authorList>
            <person name="Jia N."/>
            <person name="Wang J."/>
            <person name="Shi W."/>
            <person name="Du L."/>
            <person name="Sun Y."/>
            <person name="Zhan W."/>
            <person name="Jiang J."/>
            <person name="Wang Q."/>
            <person name="Zhang B."/>
            <person name="Ji P."/>
            <person name="Sakyi L.B."/>
            <person name="Cui X."/>
            <person name="Yuan T."/>
            <person name="Jiang B."/>
            <person name="Yang W."/>
            <person name="Lam T.T.-Y."/>
            <person name="Chang Q."/>
            <person name="Ding S."/>
            <person name="Wang X."/>
            <person name="Zhu J."/>
            <person name="Ruan X."/>
            <person name="Zhao L."/>
            <person name="Wei J."/>
            <person name="Que T."/>
            <person name="Du C."/>
            <person name="Cheng J."/>
            <person name="Dai P."/>
            <person name="Han X."/>
            <person name="Huang E."/>
            <person name="Gao Y."/>
            <person name="Liu J."/>
            <person name="Shao H."/>
            <person name="Ye R."/>
            <person name="Li L."/>
            <person name="Wei W."/>
            <person name="Wang X."/>
            <person name="Wang C."/>
            <person name="Huo Q."/>
            <person name="Li W."/>
            <person name="Guo W."/>
            <person name="Chen H."/>
            <person name="Chen S."/>
            <person name="Zhou L."/>
            <person name="Zhou L."/>
            <person name="Ni X."/>
            <person name="Tian J."/>
            <person name="Zhou Y."/>
            <person name="Sheng Y."/>
            <person name="Liu T."/>
            <person name="Pan Y."/>
            <person name="Xia L."/>
            <person name="Li J."/>
            <person name="Zhao F."/>
            <person name="Cao W."/>
        </authorList>
    </citation>
    <scope>NUCLEOTIDE SEQUENCE</scope>
    <source>
        <strain evidence="2">Rsan-2018</strain>
        <tissue evidence="2">Larvae</tissue>
    </source>
</reference>
<feature type="region of interest" description="Disordered" evidence="1">
    <location>
        <begin position="170"/>
        <end position="205"/>
    </location>
</feature>
<evidence type="ECO:0000313" key="2">
    <source>
        <dbReference type="EMBL" id="KAH7967575.1"/>
    </source>
</evidence>